<sequence length="70" mass="7813">MDTSSYLLRAMTQALKLGETSLMDFQEMRAGAAVIDPPEPRIVWDGNGHISCALMRTLSSQVQEEEEKLD</sequence>
<name>A0ABQ9UQJ5_SAGOE</name>
<dbReference type="Proteomes" id="UP001266305">
    <property type="component" value="Unassembled WGS sequence"/>
</dbReference>
<evidence type="ECO:0000313" key="1">
    <source>
        <dbReference type="EMBL" id="KAK2099045.1"/>
    </source>
</evidence>
<accession>A0ABQ9UQJ5</accession>
<protein>
    <submittedName>
        <fullName evidence="1">Uncharacterized protein</fullName>
    </submittedName>
</protein>
<proteinExistence type="predicted"/>
<dbReference type="EMBL" id="JASSZA010000011">
    <property type="protein sequence ID" value="KAK2099045.1"/>
    <property type="molecule type" value="Genomic_DNA"/>
</dbReference>
<organism evidence="1 2">
    <name type="scientific">Saguinus oedipus</name>
    <name type="common">Cotton-top tamarin</name>
    <name type="synonym">Oedipomidas oedipus</name>
    <dbReference type="NCBI Taxonomy" id="9490"/>
    <lineage>
        <taxon>Eukaryota</taxon>
        <taxon>Metazoa</taxon>
        <taxon>Chordata</taxon>
        <taxon>Craniata</taxon>
        <taxon>Vertebrata</taxon>
        <taxon>Euteleostomi</taxon>
        <taxon>Mammalia</taxon>
        <taxon>Eutheria</taxon>
        <taxon>Euarchontoglires</taxon>
        <taxon>Primates</taxon>
        <taxon>Haplorrhini</taxon>
        <taxon>Platyrrhini</taxon>
        <taxon>Cebidae</taxon>
        <taxon>Callitrichinae</taxon>
        <taxon>Saguinus</taxon>
    </lineage>
</organism>
<comment type="caution">
    <text evidence="1">The sequence shown here is derived from an EMBL/GenBank/DDBJ whole genome shotgun (WGS) entry which is preliminary data.</text>
</comment>
<keyword evidence="2" id="KW-1185">Reference proteome</keyword>
<evidence type="ECO:0000313" key="2">
    <source>
        <dbReference type="Proteomes" id="UP001266305"/>
    </source>
</evidence>
<reference evidence="1 2" key="1">
    <citation type="submission" date="2023-05" db="EMBL/GenBank/DDBJ databases">
        <title>B98-5 Cell Line De Novo Hybrid Assembly: An Optical Mapping Approach.</title>
        <authorList>
            <person name="Kananen K."/>
            <person name="Auerbach J.A."/>
            <person name="Kautto E."/>
            <person name="Blachly J.S."/>
        </authorList>
    </citation>
    <scope>NUCLEOTIDE SEQUENCE [LARGE SCALE GENOMIC DNA]</scope>
    <source>
        <strain evidence="1">B95-8</strain>
        <tissue evidence="1">Cell line</tissue>
    </source>
</reference>
<gene>
    <name evidence="1" type="ORF">P7K49_024496</name>
</gene>